<dbReference type="RefSeq" id="WP_055123383.1">
    <property type="nucleotide sequence ID" value="NZ_LKST01000004.1"/>
</dbReference>
<name>A0A0Q0YLP3_9CORY</name>
<dbReference type="SUPFAM" id="SSF55486">
    <property type="entry name" value="Metalloproteases ('zincins'), catalytic domain"/>
    <property type="match status" value="1"/>
</dbReference>
<dbReference type="CDD" id="cd12952">
    <property type="entry name" value="MMP_ACEL2062"/>
    <property type="match status" value="1"/>
</dbReference>
<accession>A0A0Q0YLP3</accession>
<dbReference type="PATRIC" id="fig|1544416.3.peg.2353"/>
<dbReference type="InterPro" id="IPR010428">
    <property type="entry name" value="Zincin_1"/>
</dbReference>
<dbReference type="EMBL" id="LKST01000004">
    <property type="protein sequence ID" value="KQB83373.1"/>
    <property type="molecule type" value="Genomic_DNA"/>
</dbReference>
<dbReference type="Proteomes" id="UP000050517">
    <property type="component" value="Unassembled WGS sequence"/>
</dbReference>
<dbReference type="AlphaFoldDB" id="A0A0Q0YLP3"/>
<protein>
    <submittedName>
        <fullName evidence="1">Possibl zinc metallo-peptidase</fullName>
    </submittedName>
</protein>
<gene>
    <name evidence="1" type="ORF">Cocul_02348</name>
</gene>
<dbReference type="InterPro" id="IPR038555">
    <property type="entry name" value="Zincin_1_sf"/>
</dbReference>
<keyword evidence="2" id="KW-1185">Reference proteome</keyword>
<dbReference type="Pfam" id="PF06262">
    <property type="entry name" value="Zincin_1"/>
    <property type="match status" value="1"/>
</dbReference>
<organism evidence="1 2">
    <name type="scientific">Corynebacterium oculi</name>
    <dbReference type="NCBI Taxonomy" id="1544416"/>
    <lineage>
        <taxon>Bacteria</taxon>
        <taxon>Bacillati</taxon>
        <taxon>Actinomycetota</taxon>
        <taxon>Actinomycetes</taxon>
        <taxon>Mycobacteriales</taxon>
        <taxon>Corynebacteriaceae</taxon>
        <taxon>Corynebacterium</taxon>
    </lineage>
</organism>
<dbReference type="Gene3D" id="3.30.2010.20">
    <property type="match status" value="1"/>
</dbReference>
<proteinExistence type="predicted"/>
<reference evidence="1 2" key="1">
    <citation type="submission" date="2015-10" db="EMBL/GenBank/DDBJ databases">
        <title>Corynebacteirum lowii and Corynebacterium oculi species nova, derived from human clinical disease and and emended description of Corynebacterium mastiditis.</title>
        <authorList>
            <person name="Bernard K."/>
            <person name="Pacheco A.L."/>
            <person name="Mcdougall C."/>
            <person name="Burtx T."/>
            <person name="Weibe D."/>
            <person name="Tyler S."/>
            <person name="Olson A.B."/>
            <person name="Cnockaert M."/>
            <person name="Eguchi H."/>
            <person name="Kuwahara T."/>
            <person name="Nakayama-Imaohji H."/>
            <person name="Boudewijins M."/>
            <person name="Van Hoecke F."/>
            <person name="Bernier A.-M."/>
            <person name="Vandamme P."/>
        </authorList>
    </citation>
    <scope>NUCLEOTIDE SEQUENCE [LARGE SCALE GENOMIC DNA]</scope>
    <source>
        <strain evidence="1 2">NML 130210</strain>
    </source>
</reference>
<dbReference type="STRING" id="1544416.Cocul_02348"/>
<comment type="caution">
    <text evidence="1">The sequence shown here is derived from an EMBL/GenBank/DDBJ whole genome shotgun (WGS) entry which is preliminary data.</text>
</comment>
<evidence type="ECO:0000313" key="1">
    <source>
        <dbReference type="EMBL" id="KQB83373.1"/>
    </source>
</evidence>
<sequence>MIDVSDECFDELVDSALARIPDEFADRMQNVVILVRDYREGNSNTLGLYEGVSLTRRQFTHTGHLPDTITLYRGALMDYCTSEADLEEQVYITVMHEVGHYFGMSEEQLHRLGWG</sequence>
<evidence type="ECO:0000313" key="2">
    <source>
        <dbReference type="Proteomes" id="UP000050517"/>
    </source>
</evidence>
<dbReference type="OrthoDB" id="9806895at2"/>